<dbReference type="RefSeq" id="WP_179279786.1">
    <property type="nucleotide sequence ID" value="NZ_FZOF01000006.1"/>
</dbReference>
<keyword evidence="2" id="KW-1133">Transmembrane helix</keyword>
<feature type="transmembrane region" description="Helical" evidence="2">
    <location>
        <begin position="69"/>
        <end position="97"/>
    </location>
</feature>
<dbReference type="InterPro" id="IPR026004">
    <property type="entry name" value="Septum_form"/>
</dbReference>
<evidence type="ECO:0000259" key="3">
    <source>
        <dbReference type="Pfam" id="PF13828"/>
    </source>
</evidence>
<feature type="domain" description="DUF4190" evidence="3">
    <location>
        <begin position="31"/>
        <end position="86"/>
    </location>
</feature>
<keyword evidence="2" id="KW-0472">Membrane</keyword>
<dbReference type="InterPro" id="IPR025241">
    <property type="entry name" value="DUF4190"/>
</dbReference>
<gene>
    <name evidence="5" type="ORF">SAMN05216252_106194</name>
</gene>
<dbReference type="Pfam" id="PF13845">
    <property type="entry name" value="Septum_form"/>
    <property type="match status" value="1"/>
</dbReference>
<feature type="region of interest" description="Disordered" evidence="1">
    <location>
        <begin position="1"/>
        <end position="22"/>
    </location>
</feature>
<sequence length="361" mass="37841">MQPPPYPPYPHQPAPPNALPPAPRRAPLNGLAVAALVTGLLCMVPVVGVVLGAIALVQIRRTGERGKGMAVTGLVLSSVGTLLCALVLVGGGAGAFVKGFKEGAREGARDGGAFSLRRGECFDTPGGGLQAPAADMDTVPCAQRHAAEVVGTFRLPGPQAYPGDAALRDRVEERCQRLADGYAMDAWAVPADVKVYYYAPDRETWKLGDREVTCVFGKEKGTLKGSLRQDASTLDAHQVAYLEAANALNEAMAGGPEEEYVEDDLDGYRKWAGEVTVALAMEARALRAHDWPADAAEPVAALAAEAGKARAYWAQAAAAKDADAYYEHYEDADAHSGHAEAVRAREALGLATTVAAANPSV</sequence>
<dbReference type="AlphaFoldDB" id="A0A239EWY2"/>
<keyword evidence="6" id="KW-1185">Reference proteome</keyword>
<evidence type="ECO:0000259" key="4">
    <source>
        <dbReference type="Pfam" id="PF13845"/>
    </source>
</evidence>
<name>A0A239EWY2_9ACTN</name>
<keyword evidence="2" id="KW-0812">Transmembrane</keyword>
<dbReference type="Proteomes" id="UP000198280">
    <property type="component" value="Unassembled WGS sequence"/>
</dbReference>
<dbReference type="Pfam" id="PF13828">
    <property type="entry name" value="DUF4190"/>
    <property type="match status" value="1"/>
</dbReference>
<dbReference type="EMBL" id="FZOF01000006">
    <property type="protein sequence ID" value="SNS49115.1"/>
    <property type="molecule type" value="Genomic_DNA"/>
</dbReference>
<proteinExistence type="predicted"/>
<reference evidence="5 6" key="1">
    <citation type="submission" date="2017-06" db="EMBL/GenBank/DDBJ databases">
        <authorList>
            <person name="Kim H.J."/>
            <person name="Triplett B.A."/>
        </authorList>
    </citation>
    <scope>NUCLEOTIDE SEQUENCE [LARGE SCALE GENOMIC DNA]</scope>
    <source>
        <strain evidence="5 6">CGMCC 4.1858</strain>
    </source>
</reference>
<evidence type="ECO:0000313" key="6">
    <source>
        <dbReference type="Proteomes" id="UP000198280"/>
    </source>
</evidence>
<organism evidence="5 6">
    <name type="scientific">Actinacidiphila glaucinigra</name>
    <dbReference type="NCBI Taxonomy" id="235986"/>
    <lineage>
        <taxon>Bacteria</taxon>
        <taxon>Bacillati</taxon>
        <taxon>Actinomycetota</taxon>
        <taxon>Actinomycetes</taxon>
        <taxon>Kitasatosporales</taxon>
        <taxon>Streptomycetaceae</taxon>
        <taxon>Actinacidiphila</taxon>
    </lineage>
</organism>
<evidence type="ECO:0000313" key="5">
    <source>
        <dbReference type="EMBL" id="SNS49115.1"/>
    </source>
</evidence>
<feature type="domain" description="Septum formation-related" evidence="4">
    <location>
        <begin position="115"/>
        <end position="214"/>
    </location>
</feature>
<protein>
    <submittedName>
        <fullName evidence="5">Septum formation</fullName>
    </submittedName>
</protein>
<accession>A0A239EWY2</accession>
<feature type="transmembrane region" description="Helical" evidence="2">
    <location>
        <begin position="31"/>
        <end position="57"/>
    </location>
</feature>
<evidence type="ECO:0000256" key="2">
    <source>
        <dbReference type="SAM" id="Phobius"/>
    </source>
</evidence>
<evidence type="ECO:0000256" key="1">
    <source>
        <dbReference type="SAM" id="MobiDB-lite"/>
    </source>
</evidence>